<protein>
    <recommendedName>
        <fullName evidence="2">DCD domain-containing protein</fullName>
    </recommendedName>
</protein>
<evidence type="ECO:0000256" key="1">
    <source>
        <dbReference type="SAM" id="MobiDB-lite"/>
    </source>
</evidence>
<reference evidence="3 4" key="1">
    <citation type="journal article" date="2019" name="Sci. Rep.">
        <title>A high-quality genome of Eragrostis curvula grass provides insights into Poaceae evolution and supports new strategies to enhance forage quality.</title>
        <authorList>
            <person name="Carballo J."/>
            <person name="Santos B.A.C.M."/>
            <person name="Zappacosta D."/>
            <person name="Garbus I."/>
            <person name="Selva J.P."/>
            <person name="Gallo C.A."/>
            <person name="Diaz A."/>
            <person name="Albertini E."/>
            <person name="Caccamo M."/>
            <person name="Echenique V."/>
        </authorList>
    </citation>
    <scope>NUCLEOTIDE SEQUENCE [LARGE SCALE GENOMIC DNA]</scope>
    <source>
        <strain evidence="4">cv. Victoria</strain>
        <tissue evidence="3">Leaf</tissue>
    </source>
</reference>
<dbReference type="SMART" id="SM00612">
    <property type="entry name" value="Kelch"/>
    <property type="match status" value="5"/>
</dbReference>
<dbReference type="PANTHER" id="PTHR46034:SF7">
    <property type="entry name" value="INFLUENZA VIRUS NS1A-BINDING PROTEIN"/>
    <property type="match status" value="1"/>
</dbReference>
<keyword evidence="4" id="KW-1185">Reference proteome</keyword>
<evidence type="ECO:0000259" key="2">
    <source>
        <dbReference type="PROSITE" id="PS51222"/>
    </source>
</evidence>
<dbReference type="AlphaFoldDB" id="A0A5J9SVV7"/>
<evidence type="ECO:0000313" key="3">
    <source>
        <dbReference type="EMBL" id="TVU03057.1"/>
    </source>
</evidence>
<dbReference type="OrthoDB" id="45365at2759"/>
<dbReference type="InterPro" id="IPR011043">
    <property type="entry name" value="Gal_Oxase/kelch_b-propeller"/>
</dbReference>
<dbReference type="SUPFAM" id="SSF50965">
    <property type="entry name" value="Galactose oxidase, central domain"/>
    <property type="match status" value="1"/>
</dbReference>
<dbReference type="Pfam" id="PF10539">
    <property type="entry name" value="Dev_Cell_Death"/>
    <property type="match status" value="1"/>
</dbReference>
<feature type="region of interest" description="Disordered" evidence="1">
    <location>
        <begin position="1"/>
        <end position="64"/>
    </location>
</feature>
<dbReference type="SMART" id="SM00767">
    <property type="entry name" value="DCD"/>
    <property type="match status" value="1"/>
</dbReference>
<dbReference type="Pfam" id="PF01344">
    <property type="entry name" value="Kelch_1"/>
    <property type="match status" value="3"/>
</dbReference>
<dbReference type="Gramene" id="TVU03057">
    <property type="protein sequence ID" value="TVU03057"/>
    <property type="gene ID" value="EJB05_51385"/>
</dbReference>
<proteinExistence type="predicted"/>
<feature type="domain" description="DCD" evidence="2">
    <location>
        <begin position="131"/>
        <end position="264"/>
    </location>
</feature>
<sequence length="792" mass="86527">MDGDIGGDGFYEEAEEAPQDADAAPAAGLHDDDGALPAAGPHEEDAPAAAALQDSEDSDGPGSPSAIFIAAVRAAFAAAPEGEQPCIECMLALFEMGKNPAEAKTYRVASIRNHYQDKHRQIMRNKRKRSECSVCRNWFATVVDRKSHQKRFRHCLPSVHNSYMRNIKPGLPLLLFNYSDRKLHGLFEATSPGQISIDPYAWSKDGSFSTAFPAQVHIRMKTQYPNLLEAQWTDLADSGADNASISKYSCSNTDDKGSGELVSDWYDLDDDVSENQFGPHSNPDVASKKSSFKSVNQRMEHVECNHPAVNLVSGERCTFDESMLVNSHNEHTGAANVNVIENAVHNSPGGEGLTPEKLTVLNKLKELCFLRQQSTLPSQDCVDSTSDQCAPEETQVNANLCCDPFGATMEDKSSFQEWHGNADASELLQIITELTKRTEALEKKQAILLVVLIVAIINADSSAYMFISVGSLCYPINVPLFFQIGSDQHIHSLREVVENSGIKVQQLEYVVDELQFIFNSSLSHLGSMCNILAKPSIFLIGGYNGVTLLPSLDSLTPDKDVLVGLMPIGSARSYASAAVLDGHIFAFGGRDGMSWYHKVECYSLRNNEECPSLNRMKGSLAGISLNDKIYAISGGDGNETFSEVEVFDPYLGKWIRSPSVLSSRFALAAVEMSGVIYTAGGYDGSIYMETAERYDPREGLWVKLPSMNTWRGCHALTVLGEALYAMGGYDGESMVSSVEIDDPLPCLNSLRMGDPMHTLRGYAADVNLIDSLFLIGGMQSNVHILDIVEVTV</sequence>
<dbReference type="InterPro" id="IPR044832">
    <property type="entry name" value="NRP-like"/>
</dbReference>
<name>A0A5J9SVV7_9POAL</name>
<dbReference type="PROSITE" id="PS51222">
    <property type="entry name" value="DCD"/>
    <property type="match status" value="1"/>
</dbReference>
<dbReference type="PANTHER" id="PTHR46034">
    <property type="match status" value="1"/>
</dbReference>
<dbReference type="GO" id="GO:0034976">
    <property type="term" value="P:response to endoplasmic reticulum stress"/>
    <property type="evidence" value="ECO:0007669"/>
    <property type="project" value="InterPro"/>
</dbReference>
<dbReference type="InterPro" id="IPR013989">
    <property type="entry name" value="Dev_and_cell_death_domain"/>
</dbReference>
<dbReference type="EMBL" id="RWGY01000230">
    <property type="protein sequence ID" value="TVU03057.1"/>
    <property type="molecule type" value="Genomic_DNA"/>
</dbReference>
<dbReference type="Proteomes" id="UP000324897">
    <property type="component" value="Unassembled WGS sequence"/>
</dbReference>
<dbReference type="InterPro" id="IPR006652">
    <property type="entry name" value="Kelch_1"/>
</dbReference>
<comment type="caution">
    <text evidence="3">The sequence shown here is derived from an EMBL/GenBank/DDBJ whole genome shotgun (WGS) entry which is preliminary data.</text>
</comment>
<organism evidence="3 4">
    <name type="scientific">Eragrostis curvula</name>
    <name type="common">weeping love grass</name>
    <dbReference type="NCBI Taxonomy" id="38414"/>
    <lineage>
        <taxon>Eukaryota</taxon>
        <taxon>Viridiplantae</taxon>
        <taxon>Streptophyta</taxon>
        <taxon>Embryophyta</taxon>
        <taxon>Tracheophyta</taxon>
        <taxon>Spermatophyta</taxon>
        <taxon>Magnoliopsida</taxon>
        <taxon>Liliopsida</taxon>
        <taxon>Poales</taxon>
        <taxon>Poaceae</taxon>
        <taxon>PACMAD clade</taxon>
        <taxon>Chloridoideae</taxon>
        <taxon>Eragrostideae</taxon>
        <taxon>Eragrostidinae</taxon>
        <taxon>Eragrostis</taxon>
    </lineage>
</organism>
<evidence type="ECO:0000313" key="4">
    <source>
        <dbReference type="Proteomes" id="UP000324897"/>
    </source>
</evidence>
<gene>
    <name evidence="3" type="ORF">EJB05_51385</name>
</gene>
<accession>A0A5J9SVV7</accession>
<feature type="compositionally biased region" description="Acidic residues" evidence="1">
    <location>
        <begin position="1"/>
        <end position="19"/>
    </location>
</feature>
<dbReference type="Gene3D" id="2.120.10.80">
    <property type="entry name" value="Kelch-type beta propeller"/>
    <property type="match status" value="2"/>
</dbReference>
<dbReference type="InterPro" id="IPR015915">
    <property type="entry name" value="Kelch-typ_b-propeller"/>
</dbReference>